<dbReference type="AlphaFoldDB" id="A0A259U3D8"/>
<protein>
    <submittedName>
        <fullName evidence="3">Uncharacterized protein</fullName>
    </submittedName>
</protein>
<comment type="caution">
    <text evidence="3">The sequence shown here is derived from an EMBL/GenBank/DDBJ whole genome shotgun (WGS) entry which is preliminary data.</text>
</comment>
<keyword evidence="2" id="KW-0812">Transmembrane</keyword>
<evidence type="ECO:0000313" key="4">
    <source>
        <dbReference type="Proteomes" id="UP000216446"/>
    </source>
</evidence>
<evidence type="ECO:0000256" key="2">
    <source>
        <dbReference type="SAM" id="Phobius"/>
    </source>
</evidence>
<feature type="region of interest" description="Disordered" evidence="1">
    <location>
        <begin position="231"/>
        <end position="269"/>
    </location>
</feature>
<evidence type="ECO:0000256" key="1">
    <source>
        <dbReference type="SAM" id="MobiDB-lite"/>
    </source>
</evidence>
<feature type="transmembrane region" description="Helical" evidence="2">
    <location>
        <begin position="182"/>
        <end position="204"/>
    </location>
</feature>
<evidence type="ECO:0000313" key="3">
    <source>
        <dbReference type="EMBL" id="OZC04348.1"/>
    </source>
</evidence>
<name>A0A259U3D8_9BACT</name>
<feature type="transmembrane region" description="Helical" evidence="2">
    <location>
        <begin position="156"/>
        <end position="176"/>
    </location>
</feature>
<dbReference type="InParanoid" id="A0A259U3D8"/>
<reference evidence="3 4" key="1">
    <citation type="submission" date="2016-11" db="EMBL/GenBank/DDBJ databases">
        <title>Study of marine rhodopsin-containing bacteria.</title>
        <authorList>
            <person name="Yoshizawa S."/>
            <person name="Kumagai Y."/>
            <person name="Kogure K."/>
        </authorList>
    </citation>
    <scope>NUCLEOTIDE SEQUENCE [LARGE SCALE GENOMIC DNA]</scope>
    <source>
        <strain evidence="3 4">SG-29</strain>
    </source>
</reference>
<feature type="compositionally biased region" description="Basic and acidic residues" evidence="1">
    <location>
        <begin position="256"/>
        <end position="269"/>
    </location>
</feature>
<feature type="compositionally biased region" description="Low complexity" evidence="1">
    <location>
        <begin position="243"/>
        <end position="255"/>
    </location>
</feature>
<sequence length="269" mass="28676">MPERRFTEEEARRVFAEVATRQGSAQADETGLSLAEMQEAAEASGLDPALVAAVVAEMSGGTPDEIPTFLGAPLAVRQKRVLPVGVDDDAWARIVGELRREFDTPGTPTEMGRQREWTSGGAHGHTPVHLTLTPSEAGSAVTLEQTIAKQSKGAGWILPGAVIPMVLLAAFFNLVGAAGPEIWSLPVLVAGVIAVVLVGLWAMWSSWARRTERQFARVLDRIEIAARDAARASGVRTPPAPEAPLLDLGALPDAPDSAREPRTRGRERS</sequence>
<organism evidence="3 4">
    <name type="scientific">Rubricoccus marinus</name>
    <dbReference type="NCBI Taxonomy" id="716817"/>
    <lineage>
        <taxon>Bacteria</taxon>
        <taxon>Pseudomonadati</taxon>
        <taxon>Rhodothermota</taxon>
        <taxon>Rhodothermia</taxon>
        <taxon>Rhodothermales</taxon>
        <taxon>Rubricoccaceae</taxon>
        <taxon>Rubricoccus</taxon>
    </lineage>
</organism>
<dbReference type="OrthoDB" id="1524495at2"/>
<keyword evidence="2" id="KW-1133">Transmembrane helix</keyword>
<dbReference type="Proteomes" id="UP000216446">
    <property type="component" value="Unassembled WGS sequence"/>
</dbReference>
<dbReference type="RefSeq" id="WP_094550720.1">
    <property type="nucleotide sequence ID" value="NZ_MQWB01000001.1"/>
</dbReference>
<accession>A0A259U3D8</accession>
<keyword evidence="4" id="KW-1185">Reference proteome</keyword>
<keyword evidence="2" id="KW-0472">Membrane</keyword>
<dbReference type="EMBL" id="MQWB01000001">
    <property type="protein sequence ID" value="OZC04348.1"/>
    <property type="molecule type" value="Genomic_DNA"/>
</dbReference>
<proteinExistence type="predicted"/>
<feature type="region of interest" description="Disordered" evidence="1">
    <location>
        <begin position="102"/>
        <end position="124"/>
    </location>
</feature>
<gene>
    <name evidence="3" type="ORF">BSZ36_16005</name>
</gene>